<dbReference type="SUPFAM" id="SSF53474">
    <property type="entry name" value="alpha/beta-Hydrolases"/>
    <property type="match status" value="1"/>
</dbReference>
<comment type="function">
    <text evidence="5">Acylhydrolase that catalyzes the hydrolysis of phospholipids at the sn-1 position.</text>
</comment>
<dbReference type="OrthoDB" id="438440at2759"/>
<accession>A0A5N6QB05</accession>
<dbReference type="FunFam" id="3.40.50.1820:FF:000065">
    <property type="entry name" value="Phospholipase A1-II 3"/>
    <property type="match status" value="1"/>
</dbReference>
<proteinExistence type="inferred from homology"/>
<dbReference type="GO" id="GO:0016042">
    <property type="term" value="P:lipid catabolic process"/>
    <property type="evidence" value="ECO:0007669"/>
    <property type="project" value="UniProtKB-UniRule"/>
</dbReference>
<dbReference type="GO" id="GO:0008970">
    <property type="term" value="F:phospholipase A1 activity"/>
    <property type="evidence" value="ECO:0007669"/>
    <property type="project" value="UniProtKB-UniRule"/>
</dbReference>
<dbReference type="PANTHER" id="PTHR31828">
    <property type="entry name" value="PHOSPHOLIPASE A1-IIGAMMA"/>
    <property type="match status" value="1"/>
</dbReference>
<evidence type="ECO:0000259" key="6">
    <source>
        <dbReference type="Pfam" id="PF01764"/>
    </source>
</evidence>
<evidence type="ECO:0000256" key="2">
    <source>
        <dbReference type="ARBA" id="ARBA00022801"/>
    </source>
</evidence>
<dbReference type="EMBL" id="CM017321">
    <property type="protein sequence ID" value="KAE7995819.1"/>
    <property type="molecule type" value="Genomic_DNA"/>
</dbReference>
<keyword evidence="4 5" id="KW-0443">Lipid metabolism</keyword>
<keyword evidence="3 5" id="KW-0442">Lipid degradation</keyword>
<evidence type="ECO:0000313" key="7">
    <source>
        <dbReference type="EMBL" id="KAE7995819.1"/>
    </source>
</evidence>
<protein>
    <recommendedName>
        <fullName evidence="5">Phospholipase A1</fullName>
        <ecNumber evidence="5">3.1.1.-</ecNumber>
    </recommendedName>
</protein>
<dbReference type="EC" id="3.1.1.-" evidence="5"/>
<evidence type="ECO:0000256" key="5">
    <source>
        <dbReference type="RuleBase" id="RU367093"/>
    </source>
</evidence>
<dbReference type="CDD" id="cd00519">
    <property type="entry name" value="Lipase_3"/>
    <property type="match status" value="1"/>
</dbReference>
<evidence type="ECO:0000313" key="8">
    <source>
        <dbReference type="Proteomes" id="UP000327013"/>
    </source>
</evidence>
<reference evidence="7 8" key="1">
    <citation type="submission" date="2019-06" db="EMBL/GenBank/DDBJ databases">
        <title>A chromosomal-level reference genome of Carpinus fangiana (Coryloideae, Betulaceae).</title>
        <authorList>
            <person name="Yang X."/>
            <person name="Wang Z."/>
            <person name="Zhang L."/>
            <person name="Hao G."/>
            <person name="Liu J."/>
            <person name="Yang Y."/>
        </authorList>
    </citation>
    <scope>NUCLEOTIDE SEQUENCE [LARGE SCALE GENOMIC DNA]</scope>
    <source>
        <strain evidence="7">Cfa_2016G</strain>
        <tissue evidence="7">Leaf</tissue>
    </source>
</reference>
<dbReference type="PANTHER" id="PTHR31828:SF1">
    <property type="entry name" value="PHOSPHOLIPASE A1-IIGAMMA"/>
    <property type="match status" value="1"/>
</dbReference>
<dbReference type="AlphaFoldDB" id="A0A5N6QB05"/>
<dbReference type="Pfam" id="PF01764">
    <property type="entry name" value="Lipase_3"/>
    <property type="match status" value="1"/>
</dbReference>
<dbReference type="GO" id="GO:0005737">
    <property type="term" value="C:cytoplasm"/>
    <property type="evidence" value="ECO:0007669"/>
    <property type="project" value="UniProtKB-ARBA"/>
</dbReference>
<dbReference type="Proteomes" id="UP000327013">
    <property type="component" value="Chromosome 1"/>
</dbReference>
<feature type="domain" description="Fungal lipase-type" evidence="6">
    <location>
        <begin position="134"/>
        <end position="293"/>
    </location>
</feature>
<dbReference type="InterPro" id="IPR033556">
    <property type="entry name" value="PLA"/>
</dbReference>
<name>A0A5N6QB05_9ROSI</name>
<keyword evidence="8" id="KW-1185">Reference proteome</keyword>
<dbReference type="Gene3D" id="3.40.50.1820">
    <property type="entry name" value="alpha/beta hydrolase"/>
    <property type="match status" value="1"/>
</dbReference>
<dbReference type="InterPro" id="IPR029058">
    <property type="entry name" value="AB_hydrolase_fold"/>
</dbReference>
<keyword evidence="2 5" id="KW-0378">Hydrolase</keyword>
<gene>
    <name evidence="7" type="ORF">FH972_000586</name>
</gene>
<evidence type="ECO:0000256" key="4">
    <source>
        <dbReference type="ARBA" id="ARBA00023098"/>
    </source>
</evidence>
<evidence type="ECO:0000256" key="1">
    <source>
        <dbReference type="ARBA" id="ARBA00010701"/>
    </source>
</evidence>
<evidence type="ECO:0000256" key="3">
    <source>
        <dbReference type="ARBA" id="ARBA00022963"/>
    </source>
</evidence>
<sequence length="400" mass="45619">MDSIAKKWEKLSGQDNWEDLLSPLDIDLRRYIIHYGEMTQATYDAFDSEKVSRFAGSSRYGKKDFFSKVNLENGNPFKYKVTKFFYATSNIQVPEAFIIKSLSREAWSKESNWMGYVAVSTDEGKVVLGRRDIVVAWRGTVQTLEWINDLEFDFVSASDILGDEGDPKVHHGWYSIYTSDDPRSPFNKTCARKQVLDEIRSLLEEYKDEEISITVIGHSLGAAIATLNAVDIVANEFNKPKDEQRRACLVTTIVFASPRVGDSSFKRVFARYKDLRALRIRNGPDFVPNYPLIGYSDVGEELEIDTRESHYLKSLGNQKTWHNLECYLHGVAGVAGRIGGFKLRVHRDVALVNKTADALKDEYLVPVSWRCVQNKGMVQMADGSWKLMDHEEEDAFDHIP</sequence>
<comment type="similarity">
    <text evidence="1 5">Belongs to the AB hydrolase superfamily. Lipase family.</text>
</comment>
<organism evidence="7 8">
    <name type="scientific">Carpinus fangiana</name>
    <dbReference type="NCBI Taxonomy" id="176857"/>
    <lineage>
        <taxon>Eukaryota</taxon>
        <taxon>Viridiplantae</taxon>
        <taxon>Streptophyta</taxon>
        <taxon>Embryophyta</taxon>
        <taxon>Tracheophyta</taxon>
        <taxon>Spermatophyta</taxon>
        <taxon>Magnoliopsida</taxon>
        <taxon>eudicotyledons</taxon>
        <taxon>Gunneridae</taxon>
        <taxon>Pentapetalae</taxon>
        <taxon>rosids</taxon>
        <taxon>fabids</taxon>
        <taxon>Fagales</taxon>
        <taxon>Betulaceae</taxon>
        <taxon>Carpinus</taxon>
    </lineage>
</organism>
<dbReference type="InterPro" id="IPR002921">
    <property type="entry name" value="Fungal_lipase-type"/>
</dbReference>